<gene>
    <name evidence="2" type="ORF">GCM10022236_50250</name>
</gene>
<organism evidence="2 3">
    <name type="scientific">Microlunatus ginsengisoli</name>
    <dbReference type="NCBI Taxonomy" id="363863"/>
    <lineage>
        <taxon>Bacteria</taxon>
        <taxon>Bacillati</taxon>
        <taxon>Actinomycetota</taxon>
        <taxon>Actinomycetes</taxon>
        <taxon>Propionibacteriales</taxon>
        <taxon>Propionibacteriaceae</taxon>
        <taxon>Microlunatus</taxon>
    </lineage>
</organism>
<name>A0ABP7AW79_9ACTN</name>
<evidence type="ECO:0000256" key="1">
    <source>
        <dbReference type="SAM" id="Phobius"/>
    </source>
</evidence>
<feature type="transmembrane region" description="Helical" evidence="1">
    <location>
        <begin position="89"/>
        <end position="109"/>
    </location>
</feature>
<keyword evidence="3" id="KW-1185">Reference proteome</keyword>
<evidence type="ECO:0000313" key="3">
    <source>
        <dbReference type="Proteomes" id="UP001501490"/>
    </source>
</evidence>
<protein>
    <submittedName>
        <fullName evidence="2">Uncharacterized protein</fullName>
    </submittedName>
</protein>
<dbReference type="EMBL" id="BAABAB010000051">
    <property type="protein sequence ID" value="GAA3641526.1"/>
    <property type="molecule type" value="Genomic_DNA"/>
</dbReference>
<keyword evidence="1" id="KW-0472">Membrane</keyword>
<feature type="transmembrane region" description="Helical" evidence="1">
    <location>
        <begin position="121"/>
        <end position="142"/>
    </location>
</feature>
<reference evidence="3" key="1">
    <citation type="journal article" date="2019" name="Int. J. Syst. Evol. Microbiol.">
        <title>The Global Catalogue of Microorganisms (GCM) 10K type strain sequencing project: providing services to taxonomists for standard genome sequencing and annotation.</title>
        <authorList>
            <consortium name="The Broad Institute Genomics Platform"/>
            <consortium name="The Broad Institute Genome Sequencing Center for Infectious Disease"/>
            <person name="Wu L."/>
            <person name="Ma J."/>
        </authorList>
    </citation>
    <scope>NUCLEOTIDE SEQUENCE [LARGE SCALE GENOMIC DNA]</scope>
    <source>
        <strain evidence="3">JCM 16929</strain>
    </source>
</reference>
<keyword evidence="1" id="KW-1133">Transmembrane helix</keyword>
<evidence type="ECO:0000313" key="2">
    <source>
        <dbReference type="EMBL" id="GAA3641526.1"/>
    </source>
</evidence>
<feature type="transmembrane region" description="Helical" evidence="1">
    <location>
        <begin position="57"/>
        <end position="77"/>
    </location>
</feature>
<proteinExistence type="predicted"/>
<feature type="transmembrane region" description="Helical" evidence="1">
    <location>
        <begin position="28"/>
        <end position="51"/>
    </location>
</feature>
<comment type="caution">
    <text evidence="2">The sequence shown here is derived from an EMBL/GenBank/DDBJ whole genome shotgun (WGS) entry which is preliminary data.</text>
</comment>
<sequence>MTQTEPARAVVDRDRQRRRRLSPVSRRLVIAVGALISTDLAGGLLSIAAGLKAWETAWSSAALLAAPMPMMLGQILLTWLSVRTDRRWAAWAAGLLAVACAASILSGFFDGGLRNSALSPALFGFQLFLLAITAVVGVLAGARTVEIVRGRRA</sequence>
<keyword evidence="1" id="KW-0812">Transmembrane</keyword>
<dbReference type="RefSeq" id="WP_344809854.1">
    <property type="nucleotide sequence ID" value="NZ_BAABAB010000051.1"/>
</dbReference>
<dbReference type="Proteomes" id="UP001501490">
    <property type="component" value="Unassembled WGS sequence"/>
</dbReference>
<accession>A0ABP7AW79</accession>